<comment type="caution">
    <text evidence="1">The sequence shown here is derived from an EMBL/GenBank/DDBJ whole genome shotgun (WGS) entry which is preliminary data.</text>
</comment>
<evidence type="ECO:0000313" key="2">
    <source>
        <dbReference type="Proteomes" id="UP000198406"/>
    </source>
</evidence>
<dbReference type="Proteomes" id="UP000198406">
    <property type="component" value="Unassembled WGS sequence"/>
</dbReference>
<proteinExistence type="predicted"/>
<protein>
    <recommendedName>
        <fullName evidence="3">Integrase catalytic domain-containing protein</fullName>
    </recommendedName>
</protein>
<evidence type="ECO:0000313" key="1">
    <source>
        <dbReference type="EMBL" id="GAX09321.1"/>
    </source>
</evidence>
<evidence type="ECO:0008006" key="3">
    <source>
        <dbReference type="Google" id="ProtNLM"/>
    </source>
</evidence>
<reference evidence="1 2" key="1">
    <citation type="journal article" date="2015" name="Plant Cell">
        <title>Oil accumulation by the oleaginous diatom Fistulifera solaris as revealed by the genome and transcriptome.</title>
        <authorList>
            <person name="Tanaka T."/>
            <person name="Maeda Y."/>
            <person name="Veluchamy A."/>
            <person name="Tanaka M."/>
            <person name="Abida H."/>
            <person name="Marechal E."/>
            <person name="Bowler C."/>
            <person name="Muto M."/>
            <person name="Sunaga Y."/>
            <person name="Tanaka M."/>
            <person name="Yoshino T."/>
            <person name="Taniguchi T."/>
            <person name="Fukuda Y."/>
            <person name="Nemoto M."/>
            <person name="Matsumoto M."/>
            <person name="Wong P.S."/>
            <person name="Aburatani S."/>
            <person name="Fujibuchi W."/>
        </authorList>
    </citation>
    <scope>NUCLEOTIDE SEQUENCE [LARGE SCALE GENOMIC DNA]</scope>
    <source>
        <strain evidence="1 2">JPCC DA0580</strain>
    </source>
</reference>
<dbReference type="Gene3D" id="3.30.420.10">
    <property type="entry name" value="Ribonuclease H-like superfamily/Ribonuclease H"/>
    <property type="match status" value="1"/>
</dbReference>
<gene>
    <name evidence="1" type="ORF">FisN_6Lu323</name>
</gene>
<dbReference type="OrthoDB" id="49075at2759"/>
<organism evidence="1 2">
    <name type="scientific">Fistulifera solaris</name>
    <name type="common">Oleaginous diatom</name>
    <dbReference type="NCBI Taxonomy" id="1519565"/>
    <lineage>
        <taxon>Eukaryota</taxon>
        <taxon>Sar</taxon>
        <taxon>Stramenopiles</taxon>
        <taxon>Ochrophyta</taxon>
        <taxon>Bacillariophyta</taxon>
        <taxon>Bacillariophyceae</taxon>
        <taxon>Bacillariophycidae</taxon>
        <taxon>Naviculales</taxon>
        <taxon>Naviculaceae</taxon>
        <taxon>Fistulifera</taxon>
    </lineage>
</organism>
<dbReference type="SUPFAM" id="SSF53098">
    <property type="entry name" value="Ribonuclease H-like"/>
    <property type="match status" value="1"/>
</dbReference>
<accession>A0A1Z5J6B0</accession>
<dbReference type="InterPro" id="IPR012337">
    <property type="entry name" value="RNaseH-like_sf"/>
</dbReference>
<dbReference type="InterPro" id="IPR036397">
    <property type="entry name" value="RNaseH_sf"/>
</dbReference>
<dbReference type="AlphaFoldDB" id="A0A1Z5J6B0"/>
<name>A0A1Z5J6B0_FISSO</name>
<dbReference type="GO" id="GO:0003676">
    <property type="term" value="F:nucleic acid binding"/>
    <property type="evidence" value="ECO:0007669"/>
    <property type="project" value="InterPro"/>
</dbReference>
<sequence>MLVYLKDKFTKITAAEIETNRLSLATAWTSDEPIQALWNRHVEIRDFAVVAEEPLSDCAVMDHTLKIFATAGHGTLQSAIDAWRRRKCSWYYNPCYRPTGVAAASTTTPALTNLFEVVAEGGFRMYYCLMHGLGLNAEHTSKKCNHLADGHVHTATLKSAKSTKGPPARISPFTDGIANSGCTSHFLPVDTPVESCVPTTNPITIANPNGTLMYSTHDAILALPALPLSARRAHIVPNLHTKPLLSIGQLCDAGCRVEFTAHNIHVHYNGAVILSGLRSPVTKLWTLPLPSPSPMSEGAPCTAVAFTTMAESSSPLSPLAVSEGVSHPTHAIVSPSVSVGEQCLISSQALMSEGAPSPPQPAEVSEGATVLPVTQDTVDSDFLSESANASVAITTPASLVAFAHAALFSPALSTLNVALQRDLLPHFPGLSCDALCQHPPLSVATAKGHMDQIRKNLRSTKRRGILSFAKPPINKAATLDDAFPPPASDAELSHHCFAGIIQPTGQKYSDQTGRFPALSSTGNNYLFVMYDYDSNCIFAEPIASRKAFDILAAFKTVHTTLCRAGLKPRLHRLDNECDISLKEFMGDANIDFQLTPTHVHRCNAAECAIHTFQNHFIAGLCSTDRNFPLHLWDQLVPQALLTLNLLCASRINPKLLAYAQVYGAFNFD</sequence>
<dbReference type="InParanoid" id="A0A1Z5J6B0"/>
<dbReference type="EMBL" id="BDSP01000007">
    <property type="protein sequence ID" value="GAX09321.1"/>
    <property type="molecule type" value="Genomic_DNA"/>
</dbReference>
<keyword evidence="2" id="KW-1185">Reference proteome</keyword>